<dbReference type="InterPro" id="IPR050672">
    <property type="entry name" value="FBXO45-Fsn/SPSB_families"/>
</dbReference>
<dbReference type="Pfam" id="PF00622">
    <property type="entry name" value="SPRY"/>
    <property type="match status" value="1"/>
</dbReference>
<name>A0A914ASL8_PATMI</name>
<evidence type="ECO:0000256" key="6">
    <source>
        <dbReference type="SAM" id="MobiDB-lite"/>
    </source>
</evidence>
<evidence type="ECO:0000259" key="8">
    <source>
        <dbReference type="PROSITE" id="PS50225"/>
    </source>
</evidence>
<dbReference type="CDD" id="cd12876">
    <property type="entry name" value="SPRY_SOCS3"/>
    <property type="match status" value="1"/>
</dbReference>
<dbReference type="GeneID" id="119736400"/>
<dbReference type="GO" id="GO:0019005">
    <property type="term" value="C:SCF ubiquitin ligase complex"/>
    <property type="evidence" value="ECO:0007669"/>
    <property type="project" value="TreeGrafter"/>
</dbReference>
<sequence length="458" mass="50088">MTNHAKKGSRTREGSPRSSDLTDTDHPSRPKRARQQSGTGSASSSVSGSAALPPPRGAMSSSTATGDYGLSQEQTDSDMTEVRDSSECSLTALAKPQETHRRTGDISDSKDKMKDTATRGEIRMSPPECPALPHDPQFVAIVTVDDEHDDEGRKEETSCSSVDDGHVVRKWVSKQKSKNTTCKSCILRELDWLWNEEETSDACVHVLGNSGAQVFFHQDYSCGTAAARGTQPMSQGQHFWEIKMDSPVYGTAMMVGIGTRQIDLTQYSHTFCNMLGSDPNSESCGLSYTGRFYQGGGQGKAYCSKFGQGTVIGVHLDMWFGTLTYYKNGKCLGVATKGLLGKAWHPMISSTAARSSMCLQTARSFPSSLQFWCCRTLRRAVPTEHNVIEVLDFPPGMRAFLEDNLLWLLDSHSRGEVDVVTKSTQTDLSMATHQLSDVPLKKRPAPDTGEDDKSMPPS</sequence>
<evidence type="ECO:0000256" key="4">
    <source>
        <dbReference type="ARBA" id="ARBA00022786"/>
    </source>
</evidence>
<dbReference type="PANTHER" id="PTHR12245:SF5">
    <property type="entry name" value="SPRY DOMAIN-CONTAINING SOCS BOX PROTEIN 3"/>
    <property type="match status" value="1"/>
</dbReference>
<dbReference type="InterPro" id="IPR035754">
    <property type="entry name" value="SPRY_SPSB3"/>
</dbReference>
<feature type="region of interest" description="Disordered" evidence="6">
    <location>
        <begin position="1"/>
        <end position="118"/>
    </location>
</feature>
<dbReference type="InterPro" id="IPR013320">
    <property type="entry name" value="ConA-like_dom_sf"/>
</dbReference>
<dbReference type="GO" id="GO:0005634">
    <property type="term" value="C:nucleus"/>
    <property type="evidence" value="ECO:0007669"/>
    <property type="project" value="UniProtKB-SubCell"/>
</dbReference>
<dbReference type="OrthoDB" id="5951542at2759"/>
<dbReference type="EnsemblMetazoa" id="XM_038210418.1">
    <property type="protein sequence ID" value="XP_038066346.1"/>
    <property type="gene ID" value="LOC119736400"/>
</dbReference>
<evidence type="ECO:0000256" key="5">
    <source>
        <dbReference type="ARBA" id="ARBA00023242"/>
    </source>
</evidence>
<organism evidence="9 10">
    <name type="scientific">Patiria miniata</name>
    <name type="common">Bat star</name>
    <name type="synonym">Asterina miniata</name>
    <dbReference type="NCBI Taxonomy" id="46514"/>
    <lineage>
        <taxon>Eukaryota</taxon>
        <taxon>Metazoa</taxon>
        <taxon>Echinodermata</taxon>
        <taxon>Eleutherozoa</taxon>
        <taxon>Asterozoa</taxon>
        <taxon>Asteroidea</taxon>
        <taxon>Valvatacea</taxon>
        <taxon>Valvatida</taxon>
        <taxon>Asterinidae</taxon>
        <taxon>Patiria</taxon>
    </lineage>
</organism>
<dbReference type="InterPro" id="IPR043136">
    <property type="entry name" value="B30.2/SPRY_sf"/>
</dbReference>
<keyword evidence="5" id="KW-0539">Nucleus</keyword>
<feature type="domain" description="B30.2/SPRY" evidence="7">
    <location>
        <begin position="172"/>
        <end position="366"/>
    </location>
</feature>
<evidence type="ECO:0000259" key="7">
    <source>
        <dbReference type="PROSITE" id="PS50188"/>
    </source>
</evidence>
<dbReference type="PANTHER" id="PTHR12245">
    <property type="entry name" value="SPRY DOMAIN CONTAINING SOCS BOX PROTEIN"/>
    <property type="match status" value="1"/>
</dbReference>
<dbReference type="InterPro" id="IPR001496">
    <property type="entry name" value="SOCS_box"/>
</dbReference>
<dbReference type="InterPro" id="IPR001870">
    <property type="entry name" value="B30.2/SPRY"/>
</dbReference>
<dbReference type="Gene3D" id="2.60.120.920">
    <property type="match status" value="1"/>
</dbReference>
<evidence type="ECO:0000313" key="9">
    <source>
        <dbReference type="EnsemblMetazoa" id="XP_038066346.1"/>
    </source>
</evidence>
<keyword evidence="4" id="KW-0833">Ubl conjugation pathway</keyword>
<dbReference type="PROSITE" id="PS50188">
    <property type="entry name" value="B302_SPRY"/>
    <property type="match status" value="1"/>
</dbReference>
<proteinExistence type="inferred from homology"/>
<dbReference type="InterPro" id="IPR003877">
    <property type="entry name" value="SPRY_dom"/>
</dbReference>
<dbReference type="CTD" id="90864"/>
<protein>
    <recommendedName>
        <fullName evidence="3">SPRY domain-containing SOCS box protein 3</fullName>
    </recommendedName>
</protein>
<evidence type="ECO:0000313" key="10">
    <source>
        <dbReference type="Proteomes" id="UP000887568"/>
    </source>
</evidence>
<feature type="compositionally biased region" description="Low complexity" evidence="6">
    <location>
        <begin position="37"/>
        <end position="51"/>
    </location>
</feature>
<evidence type="ECO:0000256" key="2">
    <source>
        <dbReference type="ARBA" id="ARBA00010910"/>
    </source>
</evidence>
<comment type="subcellular location">
    <subcellularLocation>
        <location evidence="1">Nucleus</location>
    </subcellularLocation>
</comment>
<dbReference type="PROSITE" id="PS50225">
    <property type="entry name" value="SOCS"/>
    <property type="match status" value="1"/>
</dbReference>
<keyword evidence="10" id="KW-1185">Reference proteome</keyword>
<evidence type="ECO:0000256" key="3">
    <source>
        <dbReference type="ARBA" id="ARBA00014684"/>
    </source>
</evidence>
<dbReference type="SUPFAM" id="SSF49899">
    <property type="entry name" value="Concanavalin A-like lectins/glucanases"/>
    <property type="match status" value="1"/>
</dbReference>
<feature type="compositionally biased region" description="Basic and acidic residues" evidence="6">
    <location>
        <begin position="97"/>
        <end position="118"/>
    </location>
</feature>
<feature type="domain" description="SOCS box" evidence="8">
    <location>
        <begin position="359"/>
        <end position="402"/>
    </location>
</feature>
<dbReference type="SMART" id="SM00449">
    <property type="entry name" value="SPRY"/>
    <property type="match status" value="1"/>
</dbReference>
<dbReference type="GO" id="GO:0043161">
    <property type="term" value="P:proteasome-mediated ubiquitin-dependent protein catabolic process"/>
    <property type="evidence" value="ECO:0007669"/>
    <property type="project" value="TreeGrafter"/>
</dbReference>
<comment type="similarity">
    <text evidence="2">Belongs to the SPSB family.</text>
</comment>
<feature type="region of interest" description="Disordered" evidence="6">
    <location>
        <begin position="432"/>
        <end position="458"/>
    </location>
</feature>
<dbReference type="AlphaFoldDB" id="A0A914ASL8"/>
<dbReference type="Proteomes" id="UP000887568">
    <property type="component" value="Unplaced"/>
</dbReference>
<dbReference type="RefSeq" id="XP_038066346.1">
    <property type="nucleotide sequence ID" value="XM_038210418.1"/>
</dbReference>
<reference evidence="9" key="1">
    <citation type="submission" date="2022-11" db="UniProtKB">
        <authorList>
            <consortium name="EnsemblMetazoa"/>
        </authorList>
    </citation>
    <scope>IDENTIFICATION</scope>
</reference>
<evidence type="ECO:0000256" key="1">
    <source>
        <dbReference type="ARBA" id="ARBA00004123"/>
    </source>
</evidence>
<accession>A0A914ASL8</accession>